<protein>
    <submittedName>
        <fullName evidence="2">Uncharacterized protein</fullName>
    </submittedName>
</protein>
<feature type="compositionally biased region" description="Basic and acidic residues" evidence="1">
    <location>
        <begin position="279"/>
        <end position="300"/>
    </location>
</feature>
<evidence type="ECO:0000313" key="2">
    <source>
        <dbReference type="EMBL" id="CAG9323987.1"/>
    </source>
</evidence>
<comment type="caution">
    <text evidence="2">The sequence shown here is derived from an EMBL/GenBank/DDBJ whole genome shotgun (WGS) entry which is preliminary data.</text>
</comment>
<gene>
    <name evidence="2" type="ORF">BSTOLATCC_MIC35011</name>
</gene>
<name>A0AAU9JFY5_9CILI</name>
<feature type="compositionally biased region" description="Low complexity" evidence="1">
    <location>
        <begin position="321"/>
        <end position="330"/>
    </location>
</feature>
<organism evidence="2 3">
    <name type="scientific">Blepharisma stoltei</name>
    <dbReference type="NCBI Taxonomy" id="1481888"/>
    <lineage>
        <taxon>Eukaryota</taxon>
        <taxon>Sar</taxon>
        <taxon>Alveolata</taxon>
        <taxon>Ciliophora</taxon>
        <taxon>Postciliodesmatophora</taxon>
        <taxon>Heterotrichea</taxon>
        <taxon>Heterotrichida</taxon>
        <taxon>Blepharismidae</taxon>
        <taxon>Blepharisma</taxon>
    </lineage>
</organism>
<feature type="region of interest" description="Disordered" evidence="1">
    <location>
        <begin position="224"/>
        <end position="340"/>
    </location>
</feature>
<evidence type="ECO:0000256" key="1">
    <source>
        <dbReference type="SAM" id="MobiDB-lite"/>
    </source>
</evidence>
<feature type="compositionally biased region" description="Polar residues" evidence="1">
    <location>
        <begin position="301"/>
        <end position="317"/>
    </location>
</feature>
<proteinExistence type="predicted"/>
<reference evidence="2" key="1">
    <citation type="submission" date="2021-09" db="EMBL/GenBank/DDBJ databases">
        <authorList>
            <consortium name="AG Swart"/>
            <person name="Singh M."/>
            <person name="Singh A."/>
            <person name="Seah K."/>
            <person name="Emmerich C."/>
        </authorList>
    </citation>
    <scope>NUCLEOTIDE SEQUENCE</scope>
    <source>
        <strain evidence="2">ATCC30299</strain>
    </source>
</reference>
<evidence type="ECO:0000313" key="3">
    <source>
        <dbReference type="Proteomes" id="UP001162131"/>
    </source>
</evidence>
<sequence length="690" mass="78096">MESSSSSGSSNNDSSDVEPLDPSYFANANQSIKNEQIPKPSLQNRKNSQKLSSSSSSPSSLIIKNNKNPSKEHDAQQQKIPQVNLDAVGMSESDKDIDNLQKQSYVLKLSMLPAQPIPARKLDSPNDDPIFAKNKSNQNYSIEFKANKNIKQESELVNIEEGKSKGKGEEKLWNVKNAETEDKKKNREIRVEEIKILEEISGVKDHETAQKKKDNVKLFAAKAKEQQEEEKANVGTTEPLKSSEIVKNLNIQPKIPKKKSPKERDSVSSIDSRPSVRGKKQDFKFDFPKDSEISNQDKPKSSTNPNKNQKATLSQKYKNLDSSISSSSSSSDEDSQKEIKVLVKKPEKSQLNLEIKSNSPLFKLNAEKKKESPKIEVSIKNEPEPETIDKKIPELPSAVQVARKLKNNPSDLQNQEVKPIDPQLEPPVERFHKEIGLSIPKNREEESVNADTEEIKCYTFDDALSIFKNLKLPKSSSRVMIKPSFFARLCGCCGKSNVKLTKEQAEDCDKIISFSETIFRMSQAFHKSLLLSVYCSITNETSWPHSFKKIGISNFDKETKLRGIPQFLIFMLFLTNFFTKSTKEMLEASKDKEKGFPFAPCLLKLGEIAIKVLKANKLNKFIKSNNKTFEVIFFFYIGIVHYWYKNFTQNNSNMSQFDMIYNKTLKKAMGGPNDLILSARSTFAKQSKNI</sequence>
<keyword evidence="3" id="KW-1185">Reference proteome</keyword>
<dbReference type="AlphaFoldDB" id="A0AAU9JFY5"/>
<feature type="region of interest" description="Disordered" evidence="1">
    <location>
        <begin position="1"/>
        <end position="96"/>
    </location>
</feature>
<accession>A0AAU9JFY5</accession>
<dbReference type="Proteomes" id="UP001162131">
    <property type="component" value="Unassembled WGS sequence"/>
</dbReference>
<feature type="compositionally biased region" description="Low complexity" evidence="1">
    <location>
        <begin position="49"/>
        <end position="68"/>
    </location>
</feature>
<dbReference type="EMBL" id="CAJZBQ010000035">
    <property type="protein sequence ID" value="CAG9323987.1"/>
    <property type="molecule type" value="Genomic_DNA"/>
</dbReference>
<feature type="compositionally biased region" description="Low complexity" evidence="1">
    <location>
        <begin position="1"/>
        <end position="14"/>
    </location>
</feature>